<name>A0A0M2V3N6_9GAMM</name>
<organism evidence="2 3">
    <name type="scientific">Arsukibacterium ikkense</name>
    <dbReference type="NCBI Taxonomy" id="336831"/>
    <lineage>
        <taxon>Bacteria</taxon>
        <taxon>Pseudomonadati</taxon>
        <taxon>Pseudomonadota</taxon>
        <taxon>Gammaproteobacteria</taxon>
        <taxon>Chromatiales</taxon>
        <taxon>Chromatiaceae</taxon>
        <taxon>Arsukibacterium</taxon>
    </lineage>
</organism>
<dbReference type="STRING" id="336831.WG68_16570"/>
<comment type="caution">
    <text evidence="2">The sequence shown here is derived from an EMBL/GenBank/DDBJ whole genome shotgun (WGS) entry which is preliminary data.</text>
</comment>
<dbReference type="InterPro" id="IPR021521">
    <property type="entry name" value="DUF3185"/>
</dbReference>
<gene>
    <name evidence="2" type="ORF">WG68_16570</name>
</gene>
<dbReference type="AlphaFoldDB" id="A0A0M2V3N6"/>
<sequence>MNKIIGLALLVVGAVLLYFGYNAYNSAASEISELVTGSPTDNAVWYLVGGALAVIIGLGALLKK</sequence>
<dbReference type="EMBL" id="LAHO01000018">
    <property type="protein sequence ID" value="KKO44250.1"/>
    <property type="molecule type" value="Genomic_DNA"/>
</dbReference>
<accession>A0A0M2V3N6</accession>
<feature type="transmembrane region" description="Helical" evidence="1">
    <location>
        <begin position="43"/>
        <end position="62"/>
    </location>
</feature>
<evidence type="ECO:0000256" key="1">
    <source>
        <dbReference type="SAM" id="Phobius"/>
    </source>
</evidence>
<dbReference type="Proteomes" id="UP000034228">
    <property type="component" value="Unassembled WGS sequence"/>
</dbReference>
<dbReference type="RefSeq" id="WP_046558840.1">
    <property type="nucleotide sequence ID" value="NZ_LAHO01000018.1"/>
</dbReference>
<dbReference type="Pfam" id="PF11381">
    <property type="entry name" value="DUF3185"/>
    <property type="match status" value="1"/>
</dbReference>
<keyword evidence="1" id="KW-0812">Transmembrane</keyword>
<keyword evidence="3" id="KW-1185">Reference proteome</keyword>
<keyword evidence="1" id="KW-1133">Transmembrane helix</keyword>
<evidence type="ECO:0000313" key="2">
    <source>
        <dbReference type="EMBL" id="KKO44250.1"/>
    </source>
</evidence>
<reference evidence="2 3" key="1">
    <citation type="submission" date="2015-03" db="EMBL/GenBank/DDBJ databases">
        <title>Draft genome sequences of two protease-producing strains of Arsukibacterium isolated from two cold and alkaline environments.</title>
        <authorList>
            <person name="Lylloff J.E."/>
            <person name="Skov L.B."/>
            <person name="Jepsen M."/>
            <person name="Hallin P.F."/>
            <person name="Sorensen S.J."/>
            <person name="Stougaard P."/>
            <person name="Glaring M.A."/>
        </authorList>
    </citation>
    <scope>NUCLEOTIDE SEQUENCE [LARGE SCALE GENOMIC DNA]</scope>
    <source>
        <strain evidence="2 3">GCM72</strain>
    </source>
</reference>
<protein>
    <submittedName>
        <fullName evidence="2">Membrane protein</fullName>
    </submittedName>
</protein>
<proteinExistence type="predicted"/>
<evidence type="ECO:0000313" key="3">
    <source>
        <dbReference type="Proteomes" id="UP000034228"/>
    </source>
</evidence>
<keyword evidence="1" id="KW-0472">Membrane</keyword>